<evidence type="ECO:0000256" key="2">
    <source>
        <dbReference type="ARBA" id="ARBA00005025"/>
    </source>
</evidence>
<comment type="similarity">
    <text evidence="3 8">Belongs to the acetolactate synthase small subunit family.</text>
</comment>
<evidence type="ECO:0000259" key="9">
    <source>
        <dbReference type="PROSITE" id="PS51671"/>
    </source>
</evidence>
<dbReference type="GO" id="GO:0003984">
    <property type="term" value="F:acetolactate synthase activity"/>
    <property type="evidence" value="ECO:0007669"/>
    <property type="project" value="UniProtKB-UniRule"/>
</dbReference>
<keyword evidence="8" id="KW-0808">Transferase</keyword>
<gene>
    <name evidence="10" type="ORF">A2777_01290</name>
</gene>
<sequence>MHKNLQNFIIWAQNKPGVLFRILWLFRRKQLNIESVTAGHSEIPDITRITITVSNNGNKVKNMVHQLNKLVNVVKVEHLDTAMLVYREMALIKIALSEKEEKSQVLRIIEHFRGRVINMTNSVMVIEATGDENKIDAFYENIKNFNIVEFVRTGRAALLK</sequence>
<keyword evidence="6 8" id="KW-0100">Branched-chain amino acid biosynthesis</keyword>
<name>A0A1F5Z703_9BACT</name>
<protein>
    <recommendedName>
        <fullName evidence="8">Acetolactate synthase small subunit</fullName>
        <shortName evidence="8">AHAS</shortName>
        <shortName evidence="8">ALS</shortName>
        <ecNumber evidence="8">2.2.1.6</ecNumber>
    </recommendedName>
    <alternativeName>
        <fullName evidence="8">Acetohydroxy-acid synthase small subunit</fullName>
    </alternativeName>
</protein>
<dbReference type="PANTHER" id="PTHR30239">
    <property type="entry name" value="ACETOLACTATE SYNTHASE SMALL SUBUNIT"/>
    <property type="match status" value="1"/>
</dbReference>
<evidence type="ECO:0000256" key="8">
    <source>
        <dbReference type="RuleBase" id="RU368092"/>
    </source>
</evidence>
<comment type="function">
    <text evidence="8">Catalyzes the conversion of 2 pyruvate molecules into acetolactate in the first common step of the biosynthetic pathway of the branched-amino acids such as leucine, isoleucine, and valine.</text>
</comment>
<comment type="caution">
    <text evidence="10">The sequence shown here is derived from an EMBL/GenBank/DDBJ whole genome shotgun (WGS) entry which is preliminary data.</text>
</comment>
<dbReference type="CDD" id="cd04878">
    <property type="entry name" value="ACT_AHAS"/>
    <property type="match status" value="1"/>
</dbReference>
<accession>A0A1F5Z703</accession>
<dbReference type="SUPFAM" id="SSF55021">
    <property type="entry name" value="ACT-like"/>
    <property type="match status" value="2"/>
</dbReference>
<keyword evidence="5 8" id="KW-0028">Amino-acid biosynthesis</keyword>
<dbReference type="InterPro" id="IPR039557">
    <property type="entry name" value="AHAS_ACT"/>
</dbReference>
<dbReference type="GO" id="GO:0009097">
    <property type="term" value="P:isoleucine biosynthetic process"/>
    <property type="evidence" value="ECO:0007669"/>
    <property type="project" value="UniProtKB-UniRule"/>
</dbReference>
<dbReference type="Gene3D" id="3.30.70.1150">
    <property type="entry name" value="ACT-like. Chain A, domain 2"/>
    <property type="match status" value="1"/>
</dbReference>
<dbReference type="InterPro" id="IPR027271">
    <property type="entry name" value="Acetolactate_synth/TF_NikR_C"/>
</dbReference>
<dbReference type="Pfam" id="PF22629">
    <property type="entry name" value="ACT_AHAS_ss"/>
    <property type="match status" value="1"/>
</dbReference>
<comment type="catalytic activity">
    <reaction evidence="7 8">
        <text>2 pyruvate + H(+) = (2S)-2-acetolactate + CO2</text>
        <dbReference type="Rhea" id="RHEA:25249"/>
        <dbReference type="ChEBI" id="CHEBI:15361"/>
        <dbReference type="ChEBI" id="CHEBI:15378"/>
        <dbReference type="ChEBI" id="CHEBI:16526"/>
        <dbReference type="ChEBI" id="CHEBI:58476"/>
        <dbReference type="EC" id="2.2.1.6"/>
    </reaction>
</comment>
<dbReference type="Gene3D" id="3.30.70.260">
    <property type="match status" value="1"/>
</dbReference>
<evidence type="ECO:0000256" key="1">
    <source>
        <dbReference type="ARBA" id="ARBA00004974"/>
    </source>
</evidence>
<evidence type="ECO:0000256" key="6">
    <source>
        <dbReference type="ARBA" id="ARBA00023304"/>
    </source>
</evidence>
<dbReference type="Proteomes" id="UP000177354">
    <property type="component" value="Unassembled WGS sequence"/>
</dbReference>
<evidence type="ECO:0000256" key="5">
    <source>
        <dbReference type="ARBA" id="ARBA00022605"/>
    </source>
</evidence>
<dbReference type="AlphaFoldDB" id="A0A1F5Z703"/>
<comment type="pathway">
    <text evidence="1 8">Amino-acid biosynthesis; L-isoleucine biosynthesis; L-isoleucine from 2-oxobutanoate: step 1/4.</text>
</comment>
<dbReference type="Pfam" id="PF10369">
    <property type="entry name" value="ALS_ss_C"/>
    <property type="match status" value="1"/>
</dbReference>
<dbReference type="NCBIfam" id="NF008864">
    <property type="entry name" value="PRK11895.1"/>
    <property type="match status" value="1"/>
</dbReference>
<comment type="pathway">
    <text evidence="2 8">Amino-acid biosynthesis; L-valine biosynthesis; L-valine from pyruvate: step 1/4.</text>
</comment>
<evidence type="ECO:0000256" key="7">
    <source>
        <dbReference type="ARBA" id="ARBA00048670"/>
    </source>
</evidence>
<dbReference type="InterPro" id="IPR045865">
    <property type="entry name" value="ACT-like_dom_sf"/>
</dbReference>
<dbReference type="PANTHER" id="PTHR30239:SF0">
    <property type="entry name" value="ACETOLACTATE SYNTHASE SMALL SUBUNIT 1, CHLOROPLASTIC"/>
    <property type="match status" value="1"/>
</dbReference>
<dbReference type="InterPro" id="IPR054480">
    <property type="entry name" value="AHAS_small-like_ACT"/>
</dbReference>
<evidence type="ECO:0000256" key="3">
    <source>
        <dbReference type="ARBA" id="ARBA00006341"/>
    </source>
</evidence>
<proteinExistence type="inferred from homology"/>
<dbReference type="InterPro" id="IPR002912">
    <property type="entry name" value="ACT_dom"/>
</dbReference>
<organism evidence="10 11">
    <name type="scientific">Candidatus Gottesmanbacteria bacterium RIFCSPHIGHO2_01_FULL_40_15</name>
    <dbReference type="NCBI Taxonomy" id="1798376"/>
    <lineage>
        <taxon>Bacteria</taxon>
        <taxon>Candidatus Gottesmaniibacteriota</taxon>
    </lineage>
</organism>
<feature type="domain" description="ACT" evidence="9">
    <location>
        <begin position="7"/>
        <end position="81"/>
    </location>
</feature>
<dbReference type="PROSITE" id="PS51671">
    <property type="entry name" value="ACT"/>
    <property type="match status" value="1"/>
</dbReference>
<dbReference type="InterPro" id="IPR004789">
    <property type="entry name" value="Acetalactate_synth_ssu"/>
</dbReference>
<dbReference type="GO" id="GO:0009099">
    <property type="term" value="P:L-valine biosynthetic process"/>
    <property type="evidence" value="ECO:0007669"/>
    <property type="project" value="UniProtKB-UniRule"/>
</dbReference>
<dbReference type="InterPro" id="IPR019455">
    <property type="entry name" value="Acetolactate_synth_ssu_C"/>
</dbReference>
<evidence type="ECO:0000256" key="4">
    <source>
        <dbReference type="ARBA" id="ARBA00011744"/>
    </source>
</evidence>
<comment type="subunit">
    <text evidence="4 8">Dimer of large and small chains.</text>
</comment>
<evidence type="ECO:0000313" key="11">
    <source>
        <dbReference type="Proteomes" id="UP000177354"/>
    </source>
</evidence>
<dbReference type="EMBL" id="MFJF01000005">
    <property type="protein sequence ID" value="OGG08228.1"/>
    <property type="molecule type" value="Genomic_DNA"/>
</dbReference>
<reference evidence="10 11" key="1">
    <citation type="journal article" date="2016" name="Nat. Commun.">
        <title>Thousands of microbial genomes shed light on interconnected biogeochemical processes in an aquifer system.</title>
        <authorList>
            <person name="Anantharaman K."/>
            <person name="Brown C.T."/>
            <person name="Hug L.A."/>
            <person name="Sharon I."/>
            <person name="Castelle C.J."/>
            <person name="Probst A.J."/>
            <person name="Thomas B.C."/>
            <person name="Singh A."/>
            <person name="Wilkins M.J."/>
            <person name="Karaoz U."/>
            <person name="Brodie E.L."/>
            <person name="Williams K.H."/>
            <person name="Hubbard S.S."/>
            <person name="Banfield J.F."/>
        </authorList>
    </citation>
    <scope>NUCLEOTIDE SEQUENCE [LARGE SCALE GENOMIC DNA]</scope>
</reference>
<evidence type="ECO:0000313" key="10">
    <source>
        <dbReference type="EMBL" id="OGG08228.1"/>
    </source>
</evidence>
<dbReference type="GO" id="GO:0005829">
    <property type="term" value="C:cytosol"/>
    <property type="evidence" value="ECO:0007669"/>
    <property type="project" value="TreeGrafter"/>
</dbReference>
<dbReference type="UniPathway" id="UPA00047">
    <property type="reaction ID" value="UER00055"/>
</dbReference>
<dbReference type="EC" id="2.2.1.6" evidence="8"/>
<dbReference type="UniPathway" id="UPA00049">
    <property type="reaction ID" value="UER00059"/>
</dbReference>
<dbReference type="GO" id="GO:1990610">
    <property type="term" value="F:acetolactate synthase regulator activity"/>
    <property type="evidence" value="ECO:0007669"/>
    <property type="project" value="UniProtKB-UniRule"/>
</dbReference>
<dbReference type="NCBIfam" id="TIGR00119">
    <property type="entry name" value="acolac_sm"/>
    <property type="match status" value="1"/>
</dbReference>